<protein>
    <submittedName>
        <fullName evidence="2">Uncharacterized protein</fullName>
    </submittedName>
</protein>
<accession>A0A8S5R5E8</accession>
<keyword evidence="1" id="KW-1133">Transmembrane helix</keyword>
<sequence>MTKIIFVLIILVVWIFITFIVPKLKENHQKKLDKLTKIQYKAYLYYSDNGKDALMQELILENIEYWENRYINKLYSTMLKIKVINNELNQKILFDKAKENYHSQNLGELELIYKQMKKNKEFRKF</sequence>
<proteinExistence type="predicted"/>
<keyword evidence="1" id="KW-0812">Transmembrane</keyword>
<organism evidence="2">
    <name type="scientific">Ackermannviridae sp. ctaCq7</name>
    <dbReference type="NCBI Taxonomy" id="2827294"/>
    <lineage>
        <taxon>Viruses</taxon>
        <taxon>Duplodnaviria</taxon>
        <taxon>Heunggongvirae</taxon>
        <taxon>Uroviricota</taxon>
        <taxon>Caudoviricetes</taxon>
        <taxon>Pantevenvirales</taxon>
        <taxon>Ackermannviridae</taxon>
    </lineage>
</organism>
<reference evidence="2" key="1">
    <citation type="journal article" date="2021" name="Proc. Natl. Acad. Sci. U.S.A.">
        <title>A Catalog of Tens of Thousands of Viruses from Human Metagenomes Reveals Hidden Associations with Chronic Diseases.</title>
        <authorList>
            <person name="Tisza M.J."/>
            <person name="Buck C.B."/>
        </authorList>
    </citation>
    <scope>NUCLEOTIDE SEQUENCE</scope>
    <source>
        <strain evidence="2">CtaCq7</strain>
    </source>
</reference>
<name>A0A8S5R5E8_9CAUD</name>
<evidence type="ECO:0000313" key="2">
    <source>
        <dbReference type="EMBL" id="DAE26608.1"/>
    </source>
</evidence>
<keyword evidence="1" id="KW-0472">Membrane</keyword>
<feature type="transmembrane region" description="Helical" evidence="1">
    <location>
        <begin position="6"/>
        <end position="24"/>
    </location>
</feature>
<evidence type="ECO:0000256" key="1">
    <source>
        <dbReference type="SAM" id="Phobius"/>
    </source>
</evidence>
<dbReference type="EMBL" id="BK015821">
    <property type="protein sequence ID" value="DAE26608.1"/>
    <property type="molecule type" value="Genomic_DNA"/>
</dbReference>